<organism evidence="1 2">
    <name type="scientific">Chryseobacterium vrystaatense</name>
    <dbReference type="NCBI Taxonomy" id="307480"/>
    <lineage>
        <taxon>Bacteria</taxon>
        <taxon>Pseudomonadati</taxon>
        <taxon>Bacteroidota</taxon>
        <taxon>Flavobacteriia</taxon>
        <taxon>Flavobacteriales</taxon>
        <taxon>Weeksellaceae</taxon>
        <taxon>Chryseobacterium group</taxon>
        <taxon>Chryseobacterium</taxon>
    </lineage>
</organism>
<evidence type="ECO:0000313" key="2">
    <source>
        <dbReference type="Proteomes" id="UP000184108"/>
    </source>
</evidence>
<proteinExistence type="predicted"/>
<dbReference type="AlphaFoldDB" id="A0A1M5ALV5"/>
<gene>
    <name evidence="1" type="ORF">SAMN02787073_1971</name>
</gene>
<accession>A0A1M5ALV5</accession>
<dbReference type="Proteomes" id="UP000184108">
    <property type="component" value="Unassembled WGS sequence"/>
</dbReference>
<dbReference type="EMBL" id="FQVE01000002">
    <property type="protein sequence ID" value="SHF31260.1"/>
    <property type="molecule type" value="Genomic_DNA"/>
</dbReference>
<sequence length="69" mass="8365">MNTRENILITALQYDSYGEKYLTDFDRMFIHKEISSIWNETHYVVPEDVEGKIQIKLRIINQLQWESPY</sequence>
<reference evidence="2" key="1">
    <citation type="submission" date="2016-11" db="EMBL/GenBank/DDBJ databases">
        <authorList>
            <person name="Varghese N."/>
            <person name="Submissions S."/>
        </authorList>
    </citation>
    <scope>NUCLEOTIDE SEQUENCE [LARGE SCALE GENOMIC DNA]</scope>
    <source>
        <strain evidence="2">YR203</strain>
    </source>
</reference>
<evidence type="ECO:0000313" key="1">
    <source>
        <dbReference type="EMBL" id="SHF31260.1"/>
    </source>
</evidence>
<name>A0A1M5ALV5_9FLAO</name>
<dbReference type="RefSeq" id="WP_073173067.1">
    <property type="nucleotide sequence ID" value="NZ_FQVE01000002.1"/>
</dbReference>
<protein>
    <submittedName>
        <fullName evidence="1">Uncharacterized protein</fullName>
    </submittedName>
</protein>